<evidence type="ECO:0000313" key="1">
    <source>
        <dbReference type="EMBL" id="PIO11081.1"/>
    </source>
</evidence>
<evidence type="ECO:0000313" key="2">
    <source>
        <dbReference type="Proteomes" id="UP000228934"/>
    </source>
</evidence>
<name>A0A2G9Q7E7_AQUCT</name>
<sequence length="41" mass="4334">MCGFFFQCSKAFFCCKVGVFSGNGGYLLKANPLCTTSAVSV</sequence>
<reference evidence="2" key="1">
    <citation type="journal article" date="2017" name="Nat. Commun.">
        <title>The North American bullfrog draft genome provides insight into hormonal regulation of long noncoding RNA.</title>
        <authorList>
            <person name="Hammond S.A."/>
            <person name="Warren R.L."/>
            <person name="Vandervalk B.P."/>
            <person name="Kucuk E."/>
            <person name="Khan H."/>
            <person name="Gibb E.A."/>
            <person name="Pandoh P."/>
            <person name="Kirk H."/>
            <person name="Zhao Y."/>
            <person name="Jones M."/>
            <person name="Mungall A.J."/>
            <person name="Coope R."/>
            <person name="Pleasance S."/>
            <person name="Moore R.A."/>
            <person name="Holt R.A."/>
            <person name="Round J.M."/>
            <person name="Ohora S."/>
            <person name="Walle B.V."/>
            <person name="Veldhoen N."/>
            <person name="Helbing C.C."/>
            <person name="Birol I."/>
        </authorList>
    </citation>
    <scope>NUCLEOTIDE SEQUENCE [LARGE SCALE GENOMIC DNA]</scope>
</reference>
<gene>
    <name evidence="1" type="ORF">AB205_0219240</name>
</gene>
<protein>
    <submittedName>
        <fullName evidence="1">Uncharacterized protein</fullName>
    </submittedName>
</protein>
<keyword evidence="2" id="KW-1185">Reference proteome</keyword>
<feature type="non-terminal residue" evidence="1">
    <location>
        <position position="41"/>
    </location>
</feature>
<dbReference type="Proteomes" id="UP000228934">
    <property type="component" value="Unassembled WGS sequence"/>
</dbReference>
<accession>A0A2G9Q7E7</accession>
<proteinExistence type="predicted"/>
<dbReference type="AlphaFoldDB" id="A0A2G9Q7E7"/>
<organism evidence="1 2">
    <name type="scientific">Aquarana catesbeiana</name>
    <name type="common">American bullfrog</name>
    <name type="synonym">Rana catesbeiana</name>
    <dbReference type="NCBI Taxonomy" id="8400"/>
    <lineage>
        <taxon>Eukaryota</taxon>
        <taxon>Metazoa</taxon>
        <taxon>Chordata</taxon>
        <taxon>Craniata</taxon>
        <taxon>Vertebrata</taxon>
        <taxon>Euteleostomi</taxon>
        <taxon>Amphibia</taxon>
        <taxon>Batrachia</taxon>
        <taxon>Anura</taxon>
        <taxon>Neobatrachia</taxon>
        <taxon>Ranoidea</taxon>
        <taxon>Ranidae</taxon>
        <taxon>Aquarana</taxon>
    </lineage>
</organism>
<dbReference type="EMBL" id="KZ061345">
    <property type="protein sequence ID" value="PIO11081.1"/>
    <property type="molecule type" value="Genomic_DNA"/>
</dbReference>